<organism evidence="1 2">
    <name type="scientific">Rhipicephalus microplus</name>
    <name type="common">Cattle tick</name>
    <name type="synonym">Boophilus microplus</name>
    <dbReference type="NCBI Taxonomy" id="6941"/>
    <lineage>
        <taxon>Eukaryota</taxon>
        <taxon>Metazoa</taxon>
        <taxon>Ecdysozoa</taxon>
        <taxon>Arthropoda</taxon>
        <taxon>Chelicerata</taxon>
        <taxon>Arachnida</taxon>
        <taxon>Acari</taxon>
        <taxon>Parasitiformes</taxon>
        <taxon>Ixodida</taxon>
        <taxon>Ixodoidea</taxon>
        <taxon>Ixodidae</taxon>
        <taxon>Rhipicephalinae</taxon>
        <taxon>Rhipicephalus</taxon>
        <taxon>Boophilus</taxon>
    </lineage>
</organism>
<reference evidence="1" key="1">
    <citation type="journal article" date="2020" name="Cell">
        <title>Large-Scale Comparative Analyses of Tick Genomes Elucidate Their Genetic Diversity and Vector Capacities.</title>
        <authorList>
            <consortium name="Tick Genome and Microbiome Consortium (TIGMIC)"/>
            <person name="Jia N."/>
            <person name="Wang J."/>
            <person name="Shi W."/>
            <person name="Du L."/>
            <person name="Sun Y."/>
            <person name="Zhan W."/>
            <person name="Jiang J.F."/>
            <person name="Wang Q."/>
            <person name="Zhang B."/>
            <person name="Ji P."/>
            <person name="Bell-Sakyi L."/>
            <person name="Cui X.M."/>
            <person name="Yuan T.T."/>
            <person name="Jiang B.G."/>
            <person name="Yang W.F."/>
            <person name="Lam T.T."/>
            <person name="Chang Q.C."/>
            <person name="Ding S.J."/>
            <person name="Wang X.J."/>
            <person name="Zhu J.G."/>
            <person name="Ruan X.D."/>
            <person name="Zhao L."/>
            <person name="Wei J.T."/>
            <person name="Ye R.Z."/>
            <person name="Que T.C."/>
            <person name="Du C.H."/>
            <person name="Zhou Y.H."/>
            <person name="Cheng J.X."/>
            <person name="Dai P.F."/>
            <person name="Guo W.B."/>
            <person name="Han X.H."/>
            <person name="Huang E.J."/>
            <person name="Li L.F."/>
            <person name="Wei W."/>
            <person name="Gao Y.C."/>
            <person name="Liu J.Z."/>
            <person name="Shao H.Z."/>
            <person name="Wang X."/>
            <person name="Wang C.C."/>
            <person name="Yang T.C."/>
            <person name="Huo Q.B."/>
            <person name="Li W."/>
            <person name="Chen H.Y."/>
            <person name="Chen S.E."/>
            <person name="Zhou L.G."/>
            <person name="Ni X.B."/>
            <person name="Tian J.H."/>
            <person name="Sheng Y."/>
            <person name="Liu T."/>
            <person name="Pan Y.S."/>
            <person name="Xia L.Y."/>
            <person name="Li J."/>
            <person name="Zhao F."/>
            <person name="Cao W.C."/>
        </authorList>
    </citation>
    <scope>NUCLEOTIDE SEQUENCE</scope>
    <source>
        <strain evidence="1">Rmic-2018</strain>
    </source>
</reference>
<protein>
    <submittedName>
        <fullName evidence="1">Uncharacterized protein</fullName>
    </submittedName>
</protein>
<evidence type="ECO:0000313" key="2">
    <source>
        <dbReference type="Proteomes" id="UP000821866"/>
    </source>
</evidence>
<sequence>MFSMKSELTKARVSDMKVVRSALLRLSQISDAASEWNHIYGAIIFWWYADLTASFPLGIPSCILAVCGGAQLSEYEFSLVDLVRDMAVFMMMTFVASEIAKNVADSLHYALRGTNTVEDRHVDMNFALLLKNLICCLPHPRRKSGGFRR</sequence>
<accession>A0A9J6D314</accession>
<keyword evidence="2" id="KW-1185">Reference proteome</keyword>
<gene>
    <name evidence="1" type="ORF">HPB51_026449</name>
</gene>
<comment type="caution">
    <text evidence="1">The sequence shown here is derived from an EMBL/GenBank/DDBJ whole genome shotgun (WGS) entry which is preliminary data.</text>
</comment>
<name>A0A9J6D314_RHIMP</name>
<dbReference type="AlphaFoldDB" id="A0A9J6D314"/>
<dbReference type="EMBL" id="JABSTU010000395">
    <property type="protein sequence ID" value="KAH7994207.1"/>
    <property type="molecule type" value="Genomic_DNA"/>
</dbReference>
<reference evidence="1" key="2">
    <citation type="submission" date="2021-09" db="EMBL/GenBank/DDBJ databases">
        <authorList>
            <person name="Jia N."/>
            <person name="Wang J."/>
            <person name="Shi W."/>
            <person name="Du L."/>
            <person name="Sun Y."/>
            <person name="Zhan W."/>
            <person name="Jiang J."/>
            <person name="Wang Q."/>
            <person name="Zhang B."/>
            <person name="Ji P."/>
            <person name="Sakyi L.B."/>
            <person name="Cui X."/>
            <person name="Yuan T."/>
            <person name="Jiang B."/>
            <person name="Yang W."/>
            <person name="Lam T.T.-Y."/>
            <person name="Chang Q."/>
            <person name="Ding S."/>
            <person name="Wang X."/>
            <person name="Zhu J."/>
            <person name="Ruan X."/>
            <person name="Zhao L."/>
            <person name="Wei J."/>
            <person name="Que T."/>
            <person name="Du C."/>
            <person name="Cheng J."/>
            <person name="Dai P."/>
            <person name="Han X."/>
            <person name="Huang E."/>
            <person name="Gao Y."/>
            <person name="Liu J."/>
            <person name="Shao H."/>
            <person name="Ye R."/>
            <person name="Li L."/>
            <person name="Wei W."/>
            <person name="Wang X."/>
            <person name="Wang C."/>
            <person name="Huo Q."/>
            <person name="Li W."/>
            <person name="Guo W."/>
            <person name="Chen H."/>
            <person name="Chen S."/>
            <person name="Zhou L."/>
            <person name="Zhou L."/>
            <person name="Ni X."/>
            <person name="Tian J."/>
            <person name="Zhou Y."/>
            <person name="Sheng Y."/>
            <person name="Liu T."/>
            <person name="Pan Y."/>
            <person name="Xia L."/>
            <person name="Li J."/>
            <person name="Zhao F."/>
            <person name="Cao W."/>
        </authorList>
    </citation>
    <scope>NUCLEOTIDE SEQUENCE</scope>
    <source>
        <strain evidence="1">Rmic-2018</strain>
        <tissue evidence="1">Larvae</tissue>
    </source>
</reference>
<dbReference type="Proteomes" id="UP000821866">
    <property type="component" value="Unassembled WGS sequence"/>
</dbReference>
<proteinExistence type="predicted"/>
<evidence type="ECO:0000313" key="1">
    <source>
        <dbReference type="EMBL" id="KAH7994207.1"/>
    </source>
</evidence>